<dbReference type="InterPro" id="IPR043129">
    <property type="entry name" value="ATPase_NBD"/>
</dbReference>
<dbReference type="Gene3D" id="1.10.10.10">
    <property type="entry name" value="Winged helix-like DNA-binding domain superfamily/Winged helix DNA-binding domain"/>
    <property type="match status" value="1"/>
</dbReference>
<organism evidence="2 3">
    <name type="scientific">Krasilnikovia cinnamomea</name>
    <dbReference type="NCBI Taxonomy" id="349313"/>
    <lineage>
        <taxon>Bacteria</taxon>
        <taxon>Bacillati</taxon>
        <taxon>Actinomycetota</taxon>
        <taxon>Actinomycetes</taxon>
        <taxon>Micromonosporales</taxon>
        <taxon>Micromonosporaceae</taxon>
        <taxon>Krasilnikovia</taxon>
    </lineage>
</organism>
<gene>
    <name evidence="2" type="ORF">EV385_3233</name>
</gene>
<sequence length="368" mass="37187">MVTMPSAVRGAAGANLPVVRDHNAALVLDLVRGADGISRVELAGRTGLTAQAITKIVNRLRDDGLVTEAGRSGDTGGKPRTLLRLDPAARHAVGVHLDRADATVVRTDLSGRAVARRHVPYGMSAGPQQALDAVVDAVRAVLADAGDTGRMLGVGIACPGPLDHGTGVLHRVTGLPAWDGFPLRAVAAQRLGAPVILDKDTNAAALGECLSGAALPGSFAYVYHGPGLGAGLVLGGRVHRGRRTLAGEFGHQIIQLDGPVCACGNRGCLEALCRAAVDAGDVAGAARLVGIASANLVRLLDIEHIVVGGPVALAAAGRYSQEVAGAIDAHLPEPDRQRVGVTVTAAGADAVATGAAALMLAPLFDAVP</sequence>
<name>A0A4V2G771_9ACTN</name>
<evidence type="ECO:0000313" key="2">
    <source>
        <dbReference type="EMBL" id="RZU51406.1"/>
    </source>
</evidence>
<dbReference type="EMBL" id="SHKY01000001">
    <property type="protein sequence ID" value="RZU51406.1"/>
    <property type="molecule type" value="Genomic_DNA"/>
</dbReference>
<dbReference type="InterPro" id="IPR000600">
    <property type="entry name" value="ROK"/>
</dbReference>
<evidence type="ECO:0000256" key="1">
    <source>
        <dbReference type="ARBA" id="ARBA00006479"/>
    </source>
</evidence>
<dbReference type="InterPro" id="IPR036390">
    <property type="entry name" value="WH_DNA-bd_sf"/>
</dbReference>
<dbReference type="SUPFAM" id="SSF53067">
    <property type="entry name" value="Actin-like ATPase domain"/>
    <property type="match status" value="1"/>
</dbReference>
<dbReference type="GO" id="GO:0003700">
    <property type="term" value="F:DNA-binding transcription factor activity"/>
    <property type="evidence" value="ECO:0007669"/>
    <property type="project" value="InterPro"/>
</dbReference>
<comment type="similarity">
    <text evidence="1">Belongs to the ROK (NagC/XylR) family.</text>
</comment>
<dbReference type="Gene3D" id="3.30.420.40">
    <property type="match status" value="3"/>
</dbReference>
<dbReference type="SUPFAM" id="SSF46785">
    <property type="entry name" value="Winged helix' DNA-binding domain"/>
    <property type="match status" value="1"/>
</dbReference>
<dbReference type="Pfam" id="PF13412">
    <property type="entry name" value="HTH_24"/>
    <property type="match status" value="1"/>
</dbReference>
<dbReference type="InterPro" id="IPR036388">
    <property type="entry name" value="WH-like_DNA-bd_sf"/>
</dbReference>
<proteinExistence type="inferred from homology"/>
<dbReference type="GO" id="GO:0016301">
    <property type="term" value="F:kinase activity"/>
    <property type="evidence" value="ECO:0007669"/>
    <property type="project" value="UniProtKB-KW"/>
</dbReference>
<dbReference type="Pfam" id="PF00480">
    <property type="entry name" value="ROK"/>
    <property type="match status" value="1"/>
</dbReference>
<keyword evidence="2" id="KW-0418">Kinase</keyword>
<keyword evidence="2" id="KW-0808">Transferase</keyword>
<dbReference type="PANTHER" id="PTHR18964:SF173">
    <property type="entry name" value="GLUCOKINASE"/>
    <property type="match status" value="1"/>
</dbReference>
<evidence type="ECO:0000313" key="3">
    <source>
        <dbReference type="Proteomes" id="UP000292564"/>
    </source>
</evidence>
<dbReference type="Proteomes" id="UP000292564">
    <property type="component" value="Unassembled WGS sequence"/>
</dbReference>
<dbReference type="PANTHER" id="PTHR18964">
    <property type="entry name" value="ROK (REPRESSOR, ORF, KINASE) FAMILY"/>
    <property type="match status" value="1"/>
</dbReference>
<keyword evidence="3" id="KW-1185">Reference proteome</keyword>
<dbReference type="AlphaFoldDB" id="A0A4V2G771"/>
<accession>A0A4V2G771</accession>
<comment type="caution">
    <text evidence="2">The sequence shown here is derived from an EMBL/GenBank/DDBJ whole genome shotgun (WGS) entry which is preliminary data.</text>
</comment>
<reference evidence="2 3" key="1">
    <citation type="submission" date="2019-02" db="EMBL/GenBank/DDBJ databases">
        <title>Sequencing the genomes of 1000 actinobacteria strains.</title>
        <authorList>
            <person name="Klenk H.-P."/>
        </authorList>
    </citation>
    <scope>NUCLEOTIDE SEQUENCE [LARGE SCALE GENOMIC DNA]</scope>
    <source>
        <strain evidence="2 3">DSM 45162</strain>
    </source>
</reference>
<protein>
    <submittedName>
        <fullName evidence="2">Putative NBD/HSP70 family sugar kinase</fullName>
    </submittedName>
</protein>